<sequence>MVSVSFDRDRVLAALTFVDTVEWFDSPSVPDDLSVAWRRLAAQSDAVGRKDHALSMWGTDLRARLPRFGAVLEHHLLDVVPARLRFDDEGHLYLLYVTVDGTQPDDPYVVWMGSDPRTSGTTEPASWPLLPRELQTFERRVHPSWGCNHSPTDFGLVPPAEQVDLFRRDGFDVDPGGSPEEFVVGEYQGRPVDLSELTEISHGGGQHSLAVSPRFAPGEVVYRYEGDFEVGPVWPHLDLMFVSPYYAAADVEAAIAEIAARRDSR</sequence>
<dbReference type="EMBL" id="FTNT01000006">
    <property type="protein sequence ID" value="SIS04531.1"/>
    <property type="molecule type" value="Genomic_DNA"/>
</dbReference>
<evidence type="ECO:0000313" key="1">
    <source>
        <dbReference type="EMBL" id="SIS04531.1"/>
    </source>
</evidence>
<proteinExistence type="predicted"/>
<protein>
    <submittedName>
        <fullName evidence="1">Uncharacterized protein</fullName>
    </submittedName>
</protein>
<dbReference type="OrthoDB" id="4505385at2"/>
<dbReference type="Proteomes" id="UP000186218">
    <property type="component" value="Unassembled WGS sequence"/>
</dbReference>
<dbReference type="AlphaFoldDB" id="A0A1N7FW27"/>
<evidence type="ECO:0000313" key="2">
    <source>
        <dbReference type="Proteomes" id="UP000186218"/>
    </source>
</evidence>
<keyword evidence="2" id="KW-1185">Reference proteome</keyword>
<dbReference type="RefSeq" id="WP_076479667.1">
    <property type="nucleotide sequence ID" value="NZ_FTNT01000006.1"/>
</dbReference>
<name>A0A1N7FW27_9NOCA</name>
<reference evidence="1 2" key="1">
    <citation type="submission" date="2017-01" db="EMBL/GenBank/DDBJ databases">
        <authorList>
            <person name="Mah S.A."/>
            <person name="Swanson W.J."/>
            <person name="Moy G.W."/>
            <person name="Vacquier V.D."/>
        </authorList>
    </citation>
    <scope>NUCLEOTIDE SEQUENCE [LARGE SCALE GENOMIC DNA]</scope>
    <source>
        <strain evidence="1 2">CPCC 203464</strain>
    </source>
</reference>
<organism evidence="1 2">
    <name type="scientific">Williamsia sterculiae</name>
    <dbReference type="NCBI Taxonomy" id="1344003"/>
    <lineage>
        <taxon>Bacteria</taxon>
        <taxon>Bacillati</taxon>
        <taxon>Actinomycetota</taxon>
        <taxon>Actinomycetes</taxon>
        <taxon>Mycobacteriales</taxon>
        <taxon>Nocardiaceae</taxon>
        <taxon>Williamsia</taxon>
    </lineage>
</organism>
<dbReference type="STRING" id="1344003.SAMN05445060_2341"/>
<gene>
    <name evidence="1" type="ORF">SAMN05445060_2341</name>
</gene>
<accession>A0A1N7FW27</accession>